<evidence type="ECO:0000259" key="2">
    <source>
        <dbReference type="Pfam" id="PF04892"/>
    </source>
</evidence>
<organism evidence="3 4">
    <name type="scientific">Robertmurraya siralis</name>
    <dbReference type="NCBI Taxonomy" id="77777"/>
    <lineage>
        <taxon>Bacteria</taxon>
        <taxon>Bacillati</taxon>
        <taxon>Bacillota</taxon>
        <taxon>Bacilli</taxon>
        <taxon>Bacillales</taxon>
        <taxon>Bacillaceae</taxon>
        <taxon>Robertmurraya</taxon>
    </lineage>
</organism>
<dbReference type="NCBIfam" id="NF038403">
    <property type="entry name" value="perm_prefix_1"/>
    <property type="match status" value="1"/>
</dbReference>
<evidence type="ECO:0000256" key="1">
    <source>
        <dbReference type="SAM" id="Phobius"/>
    </source>
</evidence>
<keyword evidence="1" id="KW-1133">Transmembrane helix</keyword>
<reference evidence="3" key="1">
    <citation type="submission" date="2021-03" db="EMBL/GenBank/DDBJ databases">
        <title>Antimicrobial resistance genes in bacteria isolated from Japanese honey, and their potential for conferring macrolide and lincosamide resistance in the American foulbrood pathogen Paenibacillus larvae.</title>
        <authorList>
            <person name="Okamoto M."/>
            <person name="Kumagai M."/>
            <person name="Kanamori H."/>
            <person name="Takamatsu D."/>
        </authorList>
    </citation>
    <scope>NUCLEOTIDE SEQUENCE</scope>
    <source>
        <strain evidence="3">J27TS8</strain>
    </source>
</reference>
<accession>A0A919WLC5</accession>
<keyword evidence="1" id="KW-0472">Membrane</keyword>
<dbReference type="AlphaFoldDB" id="A0A919WLC5"/>
<feature type="transmembrane region" description="Helical" evidence="1">
    <location>
        <begin position="222"/>
        <end position="239"/>
    </location>
</feature>
<dbReference type="Proteomes" id="UP000682111">
    <property type="component" value="Unassembled WGS sequence"/>
</dbReference>
<dbReference type="PANTHER" id="PTHR36834:SF1">
    <property type="entry name" value="INTEGRAL MEMBRANE PROTEIN"/>
    <property type="match status" value="1"/>
</dbReference>
<feature type="transmembrane region" description="Helical" evidence="1">
    <location>
        <begin position="163"/>
        <end position="185"/>
    </location>
</feature>
<feature type="transmembrane region" description="Helical" evidence="1">
    <location>
        <begin position="82"/>
        <end position="101"/>
    </location>
</feature>
<dbReference type="InterPro" id="IPR047928">
    <property type="entry name" value="Perm_prefix_1"/>
</dbReference>
<dbReference type="Pfam" id="PF04892">
    <property type="entry name" value="VanZ"/>
    <property type="match status" value="1"/>
</dbReference>
<feature type="transmembrane region" description="Helical" evidence="1">
    <location>
        <begin position="194"/>
        <end position="216"/>
    </location>
</feature>
<evidence type="ECO:0000313" key="3">
    <source>
        <dbReference type="EMBL" id="GIN63826.1"/>
    </source>
</evidence>
<gene>
    <name evidence="3" type="ORF">J27TS8_38190</name>
</gene>
<protein>
    <recommendedName>
        <fullName evidence="2">VanZ-like domain-containing protein</fullName>
    </recommendedName>
</protein>
<feature type="domain" description="VanZ-like" evidence="2">
    <location>
        <begin position="135"/>
        <end position="239"/>
    </location>
</feature>
<dbReference type="EMBL" id="BORC01000008">
    <property type="protein sequence ID" value="GIN63826.1"/>
    <property type="molecule type" value="Genomic_DNA"/>
</dbReference>
<dbReference type="RefSeq" id="WP_137742923.1">
    <property type="nucleotide sequence ID" value="NZ_BORC01000008.1"/>
</dbReference>
<keyword evidence="4" id="KW-1185">Reference proteome</keyword>
<dbReference type="InterPro" id="IPR053150">
    <property type="entry name" value="Teicoplanin_resist-assoc"/>
</dbReference>
<name>A0A919WLC5_9BACI</name>
<dbReference type="OrthoDB" id="4822551at2"/>
<comment type="caution">
    <text evidence="3">The sequence shown here is derived from an EMBL/GenBank/DDBJ whole genome shotgun (WGS) entry which is preliminary data.</text>
</comment>
<evidence type="ECO:0000313" key="4">
    <source>
        <dbReference type="Proteomes" id="UP000682111"/>
    </source>
</evidence>
<keyword evidence="1" id="KW-0812">Transmembrane</keyword>
<dbReference type="PANTHER" id="PTHR36834">
    <property type="entry name" value="MEMBRANE PROTEIN-RELATED"/>
    <property type="match status" value="1"/>
</dbReference>
<sequence length="255" mass="29342">MDKEIEAYIEQIVSRINCSKEERVEMIDEIRDHLSLLKYDFVAQGLSEAEATVKALKQFGDQKQISNGLQESLFPYYKWFKIGTWVMFSFYAAVVLYKLLIERIINIIADHLNGFPISRYVFLPPDSESYFHLEVLQLNANIIPFKNTLTYITGLDKFNLDVIIHNTLGNILIFLPLGVFLPLLFKKCRPFTKVLLISVIISIFIECSQLIFMLGQFDIDDIILNVSGSLVGFLLFKSFKSIGEFSKKPSFKKVV</sequence>
<proteinExistence type="predicted"/>
<dbReference type="InterPro" id="IPR006976">
    <property type="entry name" value="VanZ-like"/>
</dbReference>